<evidence type="ECO:0000313" key="4">
    <source>
        <dbReference type="EMBL" id="KPJ53773.1"/>
    </source>
</evidence>
<dbReference type="PANTHER" id="PTHR43155:SF2">
    <property type="entry name" value="CYCLIC DI-GMP PHOSPHODIESTERASE PA4108"/>
    <property type="match status" value="1"/>
</dbReference>
<dbReference type="AlphaFoldDB" id="A0A0S7WUA4"/>
<gene>
    <name evidence="4" type="ORF">AMJ39_03465</name>
</gene>
<dbReference type="InterPro" id="IPR037522">
    <property type="entry name" value="HD_GYP_dom"/>
</dbReference>
<dbReference type="Gene3D" id="1.10.3210.10">
    <property type="entry name" value="Hypothetical protein af1432"/>
    <property type="match status" value="1"/>
</dbReference>
<dbReference type="InterPro" id="IPR003607">
    <property type="entry name" value="HD/PDEase_dom"/>
</dbReference>
<dbReference type="PROSITE" id="PS51832">
    <property type="entry name" value="HD_GYP"/>
    <property type="match status" value="1"/>
</dbReference>
<dbReference type="PROSITE" id="PS51831">
    <property type="entry name" value="HD"/>
    <property type="match status" value="1"/>
</dbReference>
<evidence type="ECO:0000259" key="2">
    <source>
        <dbReference type="PROSITE" id="PS51831"/>
    </source>
</evidence>
<feature type="domain" description="HD-GYP" evidence="3">
    <location>
        <begin position="220"/>
        <end position="333"/>
    </location>
</feature>
<evidence type="ECO:0000259" key="3">
    <source>
        <dbReference type="PROSITE" id="PS51832"/>
    </source>
</evidence>
<feature type="domain" description="HD" evidence="2">
    <location>
        <begin position="254"/>
        <end position="333"/>
    </location>
</feature>
<feature type="compositionally biased region" description="Basic and acidic residues" evidence="1">
    <location>
        <begin position="1"/>
        <end position="12"/>
    </location>
</feature>
<dbReference type="SUPFAM" id="SSF109604">
    <property type="entry name" value="HD-domain/PDEase-like"/>
    <property type="match status" value="1"/>
</dbReference>
<accession>A0A0S7WUA4</accession>
<proteinExistence type="predicted"/>
<dbReference type="EMBL" id="LIZS01000013">
    <property type="protein sequence ID" value="KPJ53773.1"/>
    <property type="molecule type" value="Genomic_DNA"/>
</dbReference>
<reference evidence="4 5" key="1">
    <citation type="journal article" date="2015" name="Microbiome">
        <title>Genomic resolution of linkages in carbon, nitrogen, and sulfur cycling among widespread estuary sediment bacteria.</title>
        <authorList>
            <person name="Baker B.J."/>
            <person name="Lazar C.S."/>
            <person name="Teske A.P."/>
            <person name="Dick G.J."/>
        </authorList>
    </citation>
    <scope>NUCLEOTIDE SEQUENCE [LARGE SCALE GENOMIC DNA]</scope>
    <source>
        <strain evidence="4">DG_24</strain>
    </source>
</reference>
<dbReference type="CDD" id="cd00077">
    <property type="entry name" value="HDc"/>
    <property type="match status" value="1"/>
</dbReference>
<feature type="non-terminal residue" evidence="4">
    <location>
        <position position="333"/>
    </location>
</feature>
<evidence type="ECO:0000256" key="1">
    <source>
        <dbReference type="SAM" id="MobiDB-lite"/>
    </source>
</evidence>
<comment type="caution">
    <text evidence="4">The sequence shown here is derived from an EMBL/GenBank/DDBJ whole genome shotgun (WGS) entry which is preliminary data.</text>
</comment>
<dbReference type="InterPro" id="IPR006674">
    <property type="entry name" value="HD_domain"/>
</dbReference>
<evidence type="ECO:0000313" key="5">
    <source>
        <dbReference type="Proteomes" id="UP000052008"/>
    </source>
</evidence>
<organism evidence="4 5">
    <name type="scientific">candidate division TA06 bacterium DG_24</name>
    <dbReference type="NCBI Taxonomy" id="1703770"/>
    <lineage>
        <taxon>Bacteria</taxon>
        <taxon>Bacteria division TA06</taxon>
    </lineage>
</organism>
<name>A0A0S7WUA4_UNCT6</name>
<dbReference type="PANTHER" id="PTHR43155">
    <property type="entry name" value="CYCLIC DI-GMP PHOSPHODIESTERASE PA4108-RELATED"/>
    <property type="match status" value="1"/>
</dbReference>
<dbReference type="STRING" id="1703770.AMJ39_03465"/>
<dbReference type="Proteomes" id="UP000052008">
    <property type="component" value="Unassembled WGS sequence"/>
</dbReference>
<sequence length="333" mass="37072">MEEKDEIRSHEDESTEGTGNRAPGSSSAGFDTDWEKRMVQWGRDLLRRFYGASRVAQIYDPSNETFKRHMDSFYGAIQEFIALESDVQFRVAWLSLFLNGVRIKTDFSSFAAFKFLVDEFCRRGIGAITFKSGLDAEELTAFLRLFSLGGKEESGAYANFVAALQKNNISHVVISEAGEGGRRKVEDQGDRAAARSAFLLTMGHLKRVVARIEGGEPANIRGARRAVESVVECVDRDECYMLGLTVIKNYVNYRLNHSVNVCILSVAMGRRLGKSLRDLGIAALFHDIGTLDVPDEILSKPETLTAEEFTAVTRHTLRGAEMITRLKGVSQVP</sequence>
<protein>
    <submittedName>
        <fullName evidence="4">Uncharacterized protein</fullName>
    </submittedName>
</protein>
<feature type="region of interest" description="Disordered" evidence="1">
    <location>
        <begin position="1"/>
        <end position="31"/>
    </location>
</feature>
<dbReference type="Pfam" id="PF01966">
    <property type="entry name" value="HD"/>
    <property type="match status" value="1"/>
</dbReference>